<comment type="caution">
    <text evidence="1">The sequence shown here is derived from an EMBL/GenBank/DDBJ whole genome shotgun (WGS) entry which is preliminary data.</text>
</comment>
<gene>
    <name evidence="1" type="primary">Clec4d</name>
    <name evidence="1" type="ORF">GTO96_0017160</name>
</gene>
<dbReference type="EMBL" id="JAATIS010001721">
    <property type="protein sequence ID" value="KAG2465936.1"/>
    <property type="molecule type" value="Genomic_DNA"/>
</dbReference>
<dbReference type="InterPro" id="IPR001304">
    <property type="entry name" value="C-type_lectin-like"/>
</dbReference>
<proteinExistence type="predicted"/>
<dbReference type="Pfam" id="PF00059">
    <property type="entry name" value="Lectin_C"/>
    <property type="match status" value="1"/>
</dbReference>
<feature type="non-terminal residue" evidence="1">
    <location>
        <position position="330"/>
    </location>
</feature>
<dbReference type="InterPro" id="IPR016187">
    <property type="entry name" value="CTDL_fold"/>
</dbReference>
<feature type="non-terminal residue" evidence="1">
    <location>
        <position position="1"/>
    </location>
</feature>
<dbReference type="PANTHER" id="PTHR22803">
    <property type="entry name" value="MANNOSE, PHOSPHOLIPASE, LECTIN RECEPTOR RELATED"/>
    <property type="match status" value="1"/>
</dbReference>
<dbReference type="GO" id="GO:0030246">
    <property type="term" value="F:carbohydrate binding"/>
    <property type="evidence" value="ECO:0007669"/>
    <property type="project" value="UniProtKB-KW"/>
</dbReference>
<dbReference type="SUPFAM" id="SSF56436">
    <property type="entry name" value="C-type lectin-like"/>
    <property type="match status" value="1"/>
</dbReference>
<evidence type="ECO:0000313" key="2">
    <source>
        <dbReference type="Proteomes" id="UP000886611"/>
    </source>
</evidence>
<accession>A0A8X7XD19</accession>
<dbReference type="CDD" id="cd03590">
    <property type="entry name" value="CLECT_DC-SIGN_like"/>
    <property type="match status" value="1"/>
</dbReference>
<dbReference type="PROSITE" id="PS50041">
    <property type="entry name" value="C_TYPE_LECTIN_2"/>
    <property type="match status" value="1"/>
</dbReference>
<dbReference type="AlphaFoldDB" id="A0A8X7XD19"/>
<dbReference type="SMART" id="SM00034">
    <property type="entry name" value="CLECT"/>
    <property type="match status" value="1"/>
</dbReference>
<dbReference type="InterPro" id="IPR033989">
    <property type="entry name" value="CD209-like_CTLD"/>
</dbReference>
<dbReference type="InterPro" id="IPR016186">
    <property type="entry name" value="C-type_lectin-like/link_sf"/>
</dbReference>
<reference evidence="1 2" key="1">
    <citation type="journal article" date="2021" name="Cell">
        <title>Tracing the genetic footprints of vertebrate landing in non-teleost ray-finned fishes.</title>
        <authorList>
            <person name="Bi X."/>
            <person name="Wang K."/>
            <person name="Yang L."/>
            <person name="Pan H."/>
            <person name="Jiang H."/>
            <person name="Wei Q."/>
            <person name="Fang M."/>
            <person name="Yu H."/>
            <person name="Zhu C."/>
            <person name="Cai Y."/>
            <person name="He Y."/>
            <person name="Gan X."/>
            <person name="Zeng H."/>
            <person name="Yu D."/>
            <person name="Zhu Y."/>
            <person name="Jiang H."/>
            <person name="Qiu Q."/>
            <person name="Yang H."/>
            <person name="Zhang Y.E."/>
            <person name="Wang W."/>
            <person name="Zhu M."/>
            <person name="He S."/>
            <person name="Zhang G."/>
        </authorList>
    </citation>
    <scope>NUCLEOTIDE SEQUENCE [LARGE SCALE GENOMIC DNA]</scope>
    <source>
        <strain evidence="1">Bchr_013</strain>
    </source>
</reference>
<dbReference type="InterPro" id="IPR050111">
    <property type="entry name" value="C-type_lectin/snaclec_domain"/>
</dbReference>
<sequence>MIQLNNCLMPQDYEASYENEIKNKKYGGQQEDPNPPASPGNKHRLLKLLLLICAMLVAAIIFLTVYHFSKLNDKQKDIEERKIAYYNLTSNYRTLLKTHAILQSQYTKNYSAVVESHAALETQCIRNYSALQERRANLETQFTRNQSALMRSHATLQSQCEILKKDHAELLAWNRKLKKCNNPVMNMTQENVSCAEGWLLFDLKCYFFSTDKMTWQLSQEQCMSMGGHLAVIENMEEENFLEDKANILTGEQYGYWIGLTDLEKEGRFVWVDSRPLDPKYRFWDMTEPNGGQEENCVQMWLLSQWKRWHDFPCETTAKRICEAFATLLPI</sequence>
<dbReference type="Proteomes" id="UP000886611">
    <property type="component" value="Unassembled WGS sequence"/>
</dbReference>
<evidence type="ECO:0000313" key="1">
    <source>
        <dbReference type="EMBL" id="KAG2465936.1"/>
    </source>
</evidence>
<dbReference type="OrthoDB" id="10255512at2759"/>
<dbReference type="Gene3D" id="3.10.100.10">
    <property type="entry name" value="Mannose-Binding Protein A, subunit A"/>
    <property type="match status" value="1"/>
</dbReference>
<name>A0A8X7XD19_POLSE</name>
<protein>
    <submittedName>
        <fullName evidence="1">CLC4D protein</fullName>
    </submittedName>
</protein>
<keyword evidence="2" id="KW-1185">Reference proteome</keyword>
<organism evidence="1 2">
    <name type="scientific">Polypterus senegalus</name>
    <name type="common">Senegal bichir</name>
    <dbReference type="NCBI Taxonomy" id="55291"/>
    <lineage>
        <taxon>Eukaryota</taxon>
        <taxon>Metazoa</taxon>
        <taxon>Chordata</taxon>
        <taxon>Craniata</taxon>
        <taxon>Vertebrata</taxon>
        <taxon>Euteleostomi</taxon>
        <taxon>Actinopterygii</taxon>
        <taxon>Polypteriformes</taxon>
        <taxon>Polypteridae</taxon>
        <taxon>Polypterus</taxon>
    </lineage>
</organism>